<dbReference type="InterPro" id="IPR019734">
    <property type="entry name" value="TPR_rpt"/>
</dbReference>
<dbReference type="InterPro" id="IPR011990">
    <property type="entry name" value="TPR-like_helical_dom_sf"/>
</dbReference>
<dbReference type="EMBL" id="JACOPS010000002">
    <property type="protein sequence ID" value="MBC5727774.1"/>
    <property type="molecule type" value="Genomic_DNA"/>
</dbReference>
<feature type="coiled-coil region" evidence="2">
    <location>
        <begin position="863"/>
        <end position="890"/>
    </location>
</feature>
<dbReference type="PANTHER" id="PTHR43628:SF1">
    <property type="entry name" value="CHITIN SYNTHASE REGULATORY FACTOR 2-RELATED"/>
    <property type="match status" value="1"/>
</dbReference>
<dbReference type="Gene3D" id="1.25.40.10">
    <property type="entry name" value="Tetratricopeptide repeat domain"/>
    <property type="match status" value="4"/>
</dbReference>
<dbReference type="InterPro" id="IPR048102">
    <property type="entry name" value="MobP3"/>
</dbReference>
<feature type="repeat" description="TPR" evidence="1">
    <location>
        <begin position="1071"/>
        <end position="1104"/>
    </location>
</feature>
<accession>A0ABR7HJR3</accession>
<keyword evidence="2" id="KW-0175">Coiled coil</keyword>
<dbReference type="RefSeq" id="WP_186935044.1">
    <property type="nucleotide sequence ID" value="NZ_JACOPS010000002.1"/>
</dbReference>
<dbReference type="PANTHER" id="PTHR43628">
    <property type="entry name" value="ACTIVATOR OF C KINASE PROTEIN 1-RELATED"/>
    <property type="match status" value="1"/>
</dbReference>
<dbReference type="Proteomes" id="UP000636755">
    <property type="component" value="Unassembled WGS sequence"/>
</dbReference>
<dbReference type="PROSITE" id="PS50005">
    <property type="entry name" value="TPR"/>
    <property type="match status" value="2"/>
</dbReference>
<dbReference type="InterPro" id="IPR006597">
    <property type="entry name" value="Sel1-like"/>
</dbReference>
<dbReference type="NCBIfam" id="NF041499">
    <property type="entry name" value="MobP3"/>
    <property type="match status" value="1"/>
</dbReference>
<gene>
    <name evidence="3" type="ORF">H8R91_04390</name>
</gene>
<feature type="repeat" description="TPR" evidence="1">
    <location>
        <begin position="959"/>
        <end position="992"/>
    </location>
</feature>
<protein>
    <submittedName>
        <fullName evidence="3">SEL1-like repeat protein</fullName>
    </submittedName>
</protein>
<reference evidence="3 4" key="1">
    <citation type="submission" date="2020-08" db="EMBL/GenBank/DDBJ databases">
        <title>Genome public.</title>
        <authorList>
            <person name="Liu C."/>
            <person name="Sun Q."/>
        </authorList>
    </citation>
    <scope>NUCLEOTIDE SEQUENCE [LARGE SCALE GENOMIC DNA]</scope>
    <source>
        <strain evidence="3 4">NSJ-71</strain>
    </source>
</reference>
<organism evidence="3 4">
    <name type="scientific">Ruminococcus intestinalis</name>
    <dbReference type="NCBI Taxonomy" id="2763066"/>
    <lineage>
        <taxon>Bacteria</taxon>
        <taxon>Bacillati</taxon>
        <taxon>Bacillota</taxon>
        <taxon>Clostridia</taxon>
        <taxon>Eubacteriales</taxon>
        <taxon>Oscillospiraceae</taxon>
        <taxon>Ruminococcus</taxon>
    </lineage>
</organism>
<dbReference type="Pfam" id="PF08238">
    <property type="entry name" value="Sel1"/>
    <property type="match status" value="15"/>
</dbReference>
<dbReference type="InterPro" id="IPR052945">
    <property type="entry name" value="Mitotic_Regulator"/>
</dbReference>
<comment type="caution">
    <text evidence="3">The sequence shown here is derived from an EMBL/GenBank/DDBJ whole genome shotgun (WGS) entry which is preliminary data.</text>
</comment>
<proteinExistence type="predicted"/>
<evidence type="ECO:0000256" key="1">
    <source>
        <dbReference type="PROSITE-ProRule" id="PRU00339"/>
    </source>
</evidence>
<dbReference type="InterPro" id="IPR041073">
    <property type="entry name" value="MobL"/>
</dbReference>
<dbReference type="SMART" id="SM00671">
    <property type="entry name" value="SEL1"/>
    <property type="match status" value="17"/>
</dbReference>
<evidence type="ECO:0000313" key="3">
    <source>
        <dbReference type="EMBL" id="MBC5727774.1"/>
    </source>
</evidence>
<name>A0ABR7HJR3_9FIRM</name>
<sequence>MVGTRFILNSRYFHIAKPGEKLSDHALSGEHAANLVRYCGTRETVDKNIDMADDLPITFKQKVSVKDLLNLYTEKGLSAECEEYKAYEANPTRANASSLMLHLANKLSENTSLNLSEQNIVNEAIRLAQFYDVKNRPATKKQKETIKEFLEQLNYKDDEDKPLEYTDYINNPTMSNASDLISRLAEELLFNEAGNLIEYAAKRPGAYKVGEHGLFSSYPDVDLDRVAEEISTHDGNIWTDILSLRREDADRLGYDCQKQWKDLIMSKVDLIAEAHGININNLQWYAAMHNTGHHPHVHLFVYSTDPKEGFLSKKNIKNLKSEFVNEIFKDERQEIYINKDKYLNELISQSKALLNNLLSEPNQYISDETLKYLVNQMLTLSSKDFSKGRNTYGFSSPDKKKLVDDILTTLVSNNNQLSNLYDKWCDESYSLSKYYSKKEFVKPDISKIDKFTSIKNYILECAKSMNQSGTFITATDDITISHPPNITAPTETEPQSADDDNGFIDDTKPEEYEYTELQKIPSFILGNEGKEVIDFKKAYQNSSDLQTRTAQSCRKLADCYYYGKGTEKDYNAAQMWYGIAADSYGDSMSAYKLGQMYLYGTKDTEINKELGNYYCKTAFIQFRDGLKNRNYFYELENDSDNLHYYSEVDSYEAYIEYLLGRMYLKGEGVEQDYRCSSNVFSLAAKNGYSHAYYYLGNQFYYGLGFTQDYEKAFDYYLKADRKGDKYAAYRLGKMCLSGEGVNIDIQQAEHYFSKATKTVVLANYDLAKLYEDYADDFNNVSKDYINGLYKKALEGMIEQEENDIQNAFTEMRIANMYLAGKGTDININSAIEWLNKAAKQDNPNAAYQLGYIYSSEKYNIIDEQKANENYKRACLEYEKAEEENSNVTAESRLGKMYLNGYGVEKDIQKAVIWLKKATLNGSASSAYTLAKLYENGEGVEKNIEEAYSYYQISAVLGNSYANYQVGKISLQKGEIEKAVENFQEAAKGNISHAWFKLGKIYSDESYGLYDISKAQLCYSNALNLYITDYTQNPDDFTAYRLGKMYFNGLGTDIDINKAIHWFSQAEKLGNTNAAYQLGKIAFENNDIENAIKHFQYAAQGNISNAWFNLAKIHSNESYGLYDISKAQLCYSNALNLYITDYKQNPNDYIAYRLGNMYLKGLGTDMNINQAIYWFSEAEKFENANAAYQLGYIYHSEKYGLQNNELASNYFRKALSAYLIRFNNNQTDSELALRIGTFYQYGLGIERDIEKALLWYKKAVELGNIKAQQKIEETNTQQQITVLNLASIAAHMGKIINTETIAAAKQKYTSDSKQLRDEKIQKIQLGHAVSDNPISYDY</sequence>
<evidence type="ECO:0000256" key="2">
    <source>
        <dbReference type="SAM" id="Coils"/>
    </source>
</evidence>
<dbReference type="SUPFAM" id="SSF81901">
    <property type="entry name" value="HCP-like"/>
    <property type="match status" value="4"/>
</dbReference>
<dbReference type="Pfam" id="PF18555">
    <property type="entry name" value="MobL"/>
    <property type="match status" value="1"/>
</dbReference>
<keyword evidence="1" id="KW-0802">TPR repeat</keyword>
<keyword evidence="4" id="KW-1185">Reference proteome</keyword>
<evidence type="ECO:0000313" key="4">
    <source>
        <dbReference type="Proteomes" id="UP000636755"/>
    </source>
</evidence>